<dbReference type="InterPro" id="IPR038555">
    <property type="entry name" value="Zincin_1_sf"/>
</dbReference>
<proteinExistence type="predicted"/>
<dbReference type="EMBL" id="UINC01184396">
    <property type="protein sequence ID" value="SVD95587.1"/>
    <property type="molecule type" value="Genomic_DNA"/>
</dbReference>
<dbReference type="AlphaFoldDB" id="A0A382ZJ42"/>
<dbReference type="Gene3D" id="3.30.2010.20">
    <property type="match status" value="1"/>
</dbReference>
<dbReference type="InterPro" id="IPR010428">
    <property type="entry name" value="Zincin_1"/>
</dbReference>
<gene>
    <name evidence="1" type="ORF">METZ01_LOCUS448441</name>
</gene>
<sequence length="125" mass="14038">MAPELFDRLLQLASSEVSAAKSELPYNLRSATESIAITFEPKPNAGFEANGIEADTLGLFLGESMADPPSNHPQPTQIILFLENLWEFTGTDESTFLEEVRITYLHELGHYFGFDEDDLEERNLN</sequence>
<accession>A0A382ZJ42</accession>
<dbReference type="SUPFAM" id="SSF55486">
    <property type="entry name" value="Metalloproteases ('zincins'), catalytic domain"/>
    <property type="match status" value="1"/>
</dbReference>
<evidence type="ECO:0000313" key="1">
    <source>
        <dbReference type="EMBL" id="SVD95587.1"/>
    </source>
</evidence>
<protein>
    <recommendedName>
        <fullName evidence="2">Metallopeptidase family protein</fullName>
    </recommendedName>
</protein>
<evidence type="ECO:0008006" key="2">
    <source>
        <dbReference type="Google" id="ProtNLM"/>
    </source>
</evidence>
<dbReference type="Pfam" id="PF06262">
    <property type="entry name" value="Zincin_1"/>
    <property type="match status" value="1"/>
</dbReference>
<name>A0A382ZJ42_9ZZZZ</name>
<organism evidence="1">
    <name type="scientific">marine metagenome</name>
    <dbReference type="NCBI Taxonomy" id="408172"/>
    <lineage>
        <taxon>unclassified sequences</taxon>
        <taxon>metagenomes</taxon>
        <taxon>ecological metagenomes</taxon>
    </lineage>
</organism>
<reference evidence="1" key="1">
    <citation type="submission" date="2018-05" db="EMBL/GenBank/DDBJ databases">
        <authorList>
            <person name="Lanie J.A."/>
            <person name="Ng W.-L."/>
            <person name="Kazmierczak K.M."/>
            <person name="Andrzejewski T.M."/>
            <person name="Davidsen T.M."/>
            <person name="Wayne K.J."/>
            <person name="Tettelin H."/>
            <person name="Glass J.I."/>
            <person name="Rusch D."/>
            <person name="Podicherti R."/>
            <person name="Tsui H.-C.T."/>
            <person name="Winkler M.E."/>
        </authorList>
    </citation>
    <scope>NUCLEOTIDE SEQUENCE</scope>
</reference>